<name>A0A379C6A2_9FIRM</name>
<keyword evidence="5 9" id="KW-0479">Metal-binding</keyword>
<sequence>MNIWENIDKKTYDEIFSYSEDYKNFLNKGKTEREVCAFMEKAAREKGFKSLEEYKDGLKRGDKILFNNKNKSLVLLVLGENLEDGLHIVGSHIDSPRLDIKQRPIYEDTGICYLKTHYYGGIKKYQWPTIELALHGFFIDKNGQKHNIVIGEDENDPVFYINDLLPHLAKDQMKKTADQVITGEALNVVIGHSKFGVKDEKDGLKNNLLKILKEKYNFDEEDFKVAEFEVTPAAKARDVGLDRSMICGHGQDDRICSYANFRAILDVENPKKTAVALLVDKEEIGSVGNTAMSSAYFEIFLGEILEKMNNYSDLKLKKALYNSKVLSADVAAGLNPDYKDVHDEKNAPILGDGICMVKFTGVRGKGGSNDANAEFLYEIKELFNRENIIWQTGELGKVDQGGGGTIAYILAEHGAEVVDMGPAVLSMHAPIELSSKADAYMTYKAYKAFMK</sequence>
<dbReference type="GO" id="GO:0008237">
    <property type="term" value="F:metallopeptidase activity"/>
    <property type="evidence" value="ECO:0007669"/>
    <property type="project" value="UniProtKB-KW"/>
</dbReference>
<comment type="similarity">
    <text evidence="2 9">Belongs to the peptidase M18 family.</text>
</comment>
<evidence type="ECO:0000313" key="11">
    <source>
        <dbReference type="EMBL" id="SUB57773.1"/>
    </source>
</evidence>
<evidence type="ECO:0000256" key="8">
    <source>
        <dbReference type="ARBA" id="ARBA00023049"/>
    </source>
</evidence>
<evidence type="ECO:0000256" key="2">
    <source>
        <dbReference type="ARBA" id="ARBA00008290"/>
    </source>
</evidence>
<dbReference type="PRINTS" id="PR00932">
    <property type="entry name" value="AMINO1PTASE"/>
</dbReference>
<keyword evidence="8 9" id="KW-0482">Metalloprotease</keyword>
<keyword evidence="7 9" id="KW-0862">Zinc</keyword>
<evidence type="ECO:0000256" key="3">
    <source>
        <dbReference type="ARBA" id="ARBA00022438"/>
    </source>
</evidence>
<gene>
    <name evidence="11" type="primary">apeA</name>
    <name evidence="11" type="ORF">NCTC13149_01630</name>
</gene>
<dbReference type="AlphaFoldDB" id="A0A379C6A2"/>
<dbReference type="GO" id="GO:0006508">
    <property type="term" value="P:proteolysis"/>
    <property type="evidence" value="ECO:0007669"/>
    <property type="project" value="UniProtKB-KW"/>
</dbReference>
<accession>A0A379C6A2</accession>
<dbReference type="EC" id="3.4.11.-" evidence="10"/>
<comment type="cofactor">
    <cofactor evidence="1 10">
        <name>Zn(2+)</name>
        <dbReference type="ChEBI" id="CHEBI:29105"/>
    </cofactor>
</comment>
<dbReference type="RefSeq" id="WP_019035041.1">
    <property type="nucleotide sequence ID" value="NZ_UGSZ01000001.1"/>
</dbReference>
<dbReference type="EMBL" id="UGSZ01000001">
    <property type="protein sequence ID" value="SUB57773.1"/>
    <property type="molecule type" value="Genomic_DNA"/>
</dbReference>
<dbReference type="InterPro" id="IPR001948">
    <property type="entry name" value="Peptidase_M18"/>
</dbReference>
<keyword evidence="4 9" id="KW-0645">Protease</keyword>
<dbReference type="Gene3D" id="3.40.630.10">
    <property type="entry name" value="Zn peptidases"/>
    <property type="match status" value="1"/>
</dbReference>
<dbReference type="Gene3D" id="2.30.250.10">
    <property type="entry name" value="Aminopeptidase i, Domain 2"/>
    <property type="match status" value="1"/>
</dbReference>
<keyword evidence="6 9" id="KW-0378">Hydrolase</keyword>
<keyword evidence="3 9" id="KW-0031">Aminopeptidase</keyword>
<evidence type="ECO:0000313" key="12">
    <source>
        <dbReference type="Proteomes" id="UP000255517"/>
    </source>
</evidence>
<evidence type="ECO:0000256" key="1">
    <source>
        <dbReference type="ARBA" id="ARBA00001947"/>
    </source>
</evidence>
<organism evidence="11 12">
    <name type="scientific">Peptoniphilus lacrimalis</name>
    <dbReference type="NCBI Taxonomy" id="33031"/>
    <lineage>
        <taxon>Bacteria</taxon>
        <taxon>Bacillati</taxon>
        <taxon>Bacillota</taxon>
        <taxon>Tissierellia</taxon>
        <taxon>Tissierellales</taxon>
        <taxon>Peptoniphilaceae</taxon>
        <taxon>Peptoniphilus</taxon>
    </lineage>
</organism>
<dbReference type="Pfam" id="PF02127">
    <property type="entry name" value="Peptidase_M18"/>
    <property type="match status" value="1"/>
</dbReference>
<protein>
    <recommendedName>
        <fullName evidence="10">M18 family aminopeptidase</fullName>
        <ecNumber evidence="10">3.4.11.-</ecNumber>
    </recommendedName>
</protein>
<dbReference type="Proteomes" id="UP000255517">
    <property type="component" value="Unassembled WGS sequence"/>
</dbReference>
<evidence type="ECO:0000256" key="4">
    <source>
        <dbReference type="ARBA" id="ARBA00022670"/>
    </source>
</evidence>
<dbReference type="InterPro" id="IPR023358">
    <property type="entry name" value="Peptidase_M18_dom2"/>
</dbReference>
<dbReference type="OrthoDB" id="89722at2"/>
<dbReference type="SUPFAM" id="SSF101821">
    <property type="entry name" value="Aminopeptidase/glucanase lid domain"/>
    <property type="match status" value="1"/>
</dbReference>
<evidence type="ECO:0000256" key="7">
    <source>
        <dbReference type="ARBA" id="ARBA00022833"/>
    </source>
</evidence>
<dbReference type="PANTHER" id="PTHR28570:SF2">
    <property type="entry name" value="M18 FAMILY AMINOPEPTIDASE 1-RELATED"/>
    <property type="match status" value="1"/>
</dbReference>
<dbReference type="GO" id="GO:0004177">
    <property type="term" value="F:aminopeptidase activity"/>
    <property type="evidence" value="ECO:0007669"/>
    <property type="project" value="UniProtKB-KW"/>
</dbReference>
<dbReference type="PANTHER" id="PTHR28570">
    <property type="entry name" value="ASPARTYL AMINOPEPTIDASE"/>
    <property type="match status" value="1"/>
</dbReference>
<dbReference type="SUPFAM" id="SSF53187">
    <property type="entry name" value="Zn-dependent exopeptidases"/>
    <property type="match status" value="1"/>
</dbReference>
<reference evidence="11 12" key="1">
    <citation type="submission" date="2018-06" db="EMBL/GenBank/DDBJ databases">
        <authorList>
            <consortium name="Pathogen Informatics"/>
            <person name="Doyle S."/>
        </authorList>
    </citation>
    <scope>NUCLEOTIDE SEQUENCE [LARGE SCALE GENOMIC DNA]</scope>
    <source>
        <strain evidence="11 12">NCTC13149</strain>
    </source>
</reference>
<evidence type="ECO:0000256" key="6">
    <source>
        <dbReference type="ARBA" id="ARBA00022801"/>
    </source>
</evidence>
<dbReference type="GO" id="GO:0005737">
    <property type="term" value="C:cytoplasm"/>
    <property type="evidence" value="ECO:0007669"/>
    <property type="project" value="UniProtKB-ARBA"/>
</dbReference>
<evidence type="ECO:0000256" key="5">
    <source>
        <dbReference type="ARBA" id="ARBA00022723"/>
    </source>
</evidence>
<dbReference type="NCBIfam" id="NF002600">
    <property type="entry name" value="PRK02256.1"/>
    <property type="match status" value="1"/>
</dbReference>
<proteinExistence type="inferred from homology"/>
<dbReference type="GO" id="GO:0008270">
    <property type="term" value="F:zinc ion binding"/>
    <property type="evidence" value="ECO:0007669"/>
    <property type="project" value="InterPro"/>
</dbReference>
<evidence type="ECO:0000256" key="9">
    <source>
        <dbReference type="RuleBase" id="RU004386"/>
    </source>
</evidence>
<evidence type="ECO:0000256" key="10">
    <source>
        <dbReference type="RuleBase" id="RU004387"/>
    </source>
</evidence>